<dbReference type="PROSITE" id="PS50995">
    <property type="entry name" value="HTH_MARR_2"/>
    <property type="match status" value="1"/>
</dbReference>
<reference evidence="3" key="1">
    <citation type="journal article" date="2014" name="Int. J. Syst. Evol. Microbiol.">
        <title>Complete genome sequence of Corynebacterium casei LMG S-19264T (=DSM 44701T), isolated from a smear-ripened cheese.</title>
        <authorList>
            <consortium name="US DOE Joint Genome Institute (JGI-PGF)"/>
            <person name="Walter F."/>
            <person name="Albersmeier A."/>
            <person name="Kalinowski J."/>
            <person name="Ruckert C."/>
        </authorList>
    </citation>
    <scope>NUCLEOTIDE SEQUENCE</scope>
    <source>
        <strain evidence="3">CGMCC 4.5737</strain>
    </source>
</reference>
<dbReference type="Proteomes" id="UP000637578">
    <property type="component" value="Unassembled WGS sequence"/>
</dbReference>
<dbReference type="CDD" id="cd00090">
    <property type="entry name" value="HTH_ARSR"/>
    <property type="match status" value="1"/>
</dbReference>
<evidence type="ECO:0000313" key="4">
    <source>
        <dbReference type="Proteomes" id="UP000637578"/>
    </source>
</evidence>
<feature type="compositionally biased region" description="Pro residues" evidence="1">
    <location>
        <begin position="48"/>
        <end position="59"/>
    </location>
</feature>
<dbReference type="EMBL" id="BMMK01000020">
    <property type="protein sequence ID" value="GGM65783.1"/>
    <property type="molecule type" value="Genomic_DNA"/>
</dbReference>
<evidence type="ECO:0000256" key="1">
    <source>
        <dbReference type="SAM" id="MobiDB-lite"/>
    </source>
</evidence>
<dbReference type="PANTHER" id="PTHR33164:SF101">
    <property type="entry name" value="TRANSCRIPTIONAL REPRESSOR MPRA"/>
    <property type="match status" value="1"/>
</dbReference>
<feature type="domain" description="HTH marR-type" evidence="2">
    <location>
        <begin position="86"/>
        <end position="217"/>
    </location>
</feature>
<feature type="region of interest" description="Disordered" evidence="1">
    <location>
        <begin position="34"/>
        <end position="88"/>
    </location>
</feature>
<dbReference type="InterPro" id="IPR000835">
    <property type="entry name" value="HTH_MarR-typ"/>
</dbReference>
<dbReference type="InterPro" id="IPR036388">
    <property type="entry name" value="WH-like_DNA-bd_sf"/>
</dbReference>
<keyword evidence="4" id="KW-1185">Reference proteome</keyword>
<dbReference type="SMART" id="SM00347">
    <property type="entry name" value="HTH_MARR"/>
    <property type="match status" value="1"/>
</dbReference>
<dbReference type="Pfam" id="PF12802">
    <property type="entry name" value="MarR_2"/>
    <property type="match status" value="1"/>
</dbReference>
<dbReference type="PRINTS" id="PR00598">
    <property type="entry name" value="HTHMARR"/>
</dbReference>
<reference evidence="3" key="2">
    <citation type="submission" date="2020-09" db="EMBL/GenBank/DDBJ databases">
        <authorList>
            <person name="Sun Q."/>
            <person name="Zhou Y."/>
        </authorList>
    </citation>
    <scope>NUCLEOTIDE SEQUENCE</scope>
    <source>
        <strain evidence="3">CGMCC 4.5737</strain>
    </source>
</reference>
<protein>
    <recommendedName>
        <fullName evidence="2">HTH marR-type domain-containing protein</fullName>
    </recommendedName>
</protein>
<dbReference type="InterPro" id="IPR011991">
    <property type="entry name" value="ArsR-like_HTH"/>
</dbReference>
<dbReference type="SUPFAM" id="SSF46785">
    <property type="entry name" value="Winged helix' DNA-binding domain"/>
    <property type="match status" value="1"/>
</dbReference>
<evidence type="ECO:0000259" key="2">
    <source>
        <dbReference type="PROSITE" id="PS50995"/>
    </source>
</evidence>
<gene>
    <name evidence="3" type="ORF">GCM10012275_40490</name>
</gene>
<dbReference type="PANTHER" id="PTHR33164">
    <property type="entry name" value="TRANSCRIPTIONAL REGULATOR, MARR FAMILY"/>
    <property type="match status" value="1"/>
</dbReference>
<accession>A0A8J3FV81</accession>
<dbReference type="InterPro" id="IPR036390">
    <property type="entry name" value="WH_DNA-bd_sf"/>
</dbReference>
<organism evidence="3 4">
    <name type="scientific">Longimycelium tulufanense</name>
    <dbReference type="NCBI Taxonomy" id="907463"/>
    <lineage>
        <taxon>Bacteria</taxon>
        <taxon>Bacillati</taxon>
        <taxon>Actinomycetota</taxon>
        <taxon>Actinomycetes</taxon>
        <taxon>Pseudonocardiales</taxon>
        <taxon>Pseudonocardiaceae</taxon>
        <taxon>Longimycelium</taxon>
    </lineage>
</organism>
<dbReference type="GO" id="GO:0003700">
    <property type="term" value="F:DNA-binding transcription factor activity"/>
    <property type="evidence" value="ECO:0007669"/>
    <property type="project" value="InterPro"/>
</dbReference>
<dbReference type="AlphaFoldDB" id="A0A8J3FV81"/>
<sequence>MKLDRRRITALVFRPFTAAAWEEHGIYPRMRPTAAATGGRIRSGGPVPGHPRIPPPPLERSPSPNTPKAAPMTTSTSSPQPTPEQPCDLENALSHLQCVLVAQRTRTNPEGVTWTQYDILELLRIRGPMTPSALSVSLGSSRPSVSKALRTLKDRHLIRQQAAGEDRREQLTSLTEGGLQFLTRAAHSRRENAAVAVEALSPGEQAMFAELCHKVAAALEQRFL</sequence>
<comment type="caution">
    <text evidence="3">The sequence shown here is derived from an EMBL/GenBank/DDBJ whole genome shotgun (WGS) entry which is preliminary data.</text>
</comment>
<evidence type="ECO:0000313" key="3">
    <source>
        <dbReference type="EMBL" id="GGM65783.1"/>
    </source>
</evidence>
<dbReference type="InterPro" id="IPR039422">
    <property type="entry name" value="MarR/SlyA-like"/>
</dbReference>
<proteinExistence type="predicted"/>
<feature type="compositionally biased region" description="Low complexity" evidence="1">
    <location>
        <begin position="60"/>
        <end position="79"/>
    </location>
</feature>
<name>A0A8J3FV81_9PSEU</name>
<dbReference type="GO" id="GO:0006950">
    <property type="term" value="P:response to stress"/>
    <property type="evidence" value="ECO:0007669"/>
    <property type="project" value="TreeGrafter"/>
</dbReference>
<dbReference type="Gene3D" id="1.10.10.10">
    <property type="entry name" value="Winged helix-like DNA-binding domain superfamily/Winged helix DNA-binding domain"/>
    <property type="match status" value="1"/>
</dbReference>